<evidence type="ECO:0000313" key="7">
    <source>
        <dbReference type="EMBL" id="CAF3829371.1"/>
    </source>
</evidence>
<dbReference type="EMBL" id="CAJOAX010001227">
    <property type="protein sequence ID" value="CAF3697231.1"/>
    <property type="molecule type" value="Genomic_DNA"/>
</dbReference>
<comment type="caution">
    <text evidence="5">The sequence shown here is derived from an EMBL/GenBank/DDBJ whole genome shotgun (WGS) entry which is preliminary data.</text>
</comment>
<evidence type="ECO:0000313" key="3">
    <source>
        <dbReference type="EMBL" id="CAF0915104.1"/>
    </source>
</evidence>
<organism evidence="5 8">
    <name type="scientific">Rotaria sordida</name>
    <dbReference type="NCBI Taxonomy" id="392033"/>
    <lineage>
        <taxon>Eukaryota</taxon>
        <taxon>Metazoa</taxon>
        <taxon>Spiralia</taxon>
        <taxon>Gnathifera</taxon>
        <taxon>Rotifera</taxon>
        <taxon>Eurotatoria</taxon>
        <taxon>Bdelloidea</taxon>
        <taxon>Philodinida</taxon>
        <taxon>Philodinidae</taxon>
        <taxon>Rotaria</taxon>
    </lineage>
</organism>
<proteinExistence type="predicted"/>
<dbReference type="Proteomes" id="UP000663823">
    <property type="component" value="Unassembled WGS sequence"/>
</dbReference>
<dbReference type="EMBL" id="CAJNOT010000053">
    <property type="protein sequence ID" value="CAF0805678.1"/>
    <property type="molecule type" value="Genomic_DNA"/>
</dbReference>
<accession>A0A818M3H6</accession>
<evidence type="ECO:0000313" key="4">
    <source>
        <dbReference type="EMBL" id="CAF0917049.1"/>
    </source>
</evidence>
<reference evidence="5" key="1">
    <citation type="submission" date="2021-02" db="EMBL/GenBank/DDBJ databases">
        <authorList>
            <person name="Nowell W R."/>
        </authorList>
    </citation>
    <scope>NUCLEOTIDE SEQUENCE</scope>
</reference>
<evidence type="ECO:0000313" key="6">
    <source>
        <dbReference type="EMBL" id="CAF3697231.1"/>
    </source>
</evidence>
<dbReference type="AlphaFoldDB" id="A0A818M3H6"/>
<dbReference type="Proteomes" id="UP000663882">
    <property type="component" value="Unassembled WGS sequence"/>
</dbReference>
<dbReference type="EMBL" id="CAJOBD010000117">
    <property type="protein sequence ID" value="CAF3581903.1"/>
    <property type="molecule type" value="Genomic_DNA"/>
</dbReference>
<keyword evidence="9" id="KW-1185">Reference proteome</keyword>
<gene>
    <name evidence="7" type="ORF">FNK824_LOCUS16655</name>
    <name evidence="5" type="ORF">JBS370_LOCUS2852</name>
    <name evidence="3" type="ORF">JXQ802_LOCUS9831</name>
    <name evidence="6" type="ORF">OTI717_LOCUS12285</name>
    <name evidence="2" type="ORF">RFH988_LOCUS8724</name>
    <name evidence="4" type="ORF">SEV965_LOCUS6443</name>
    <name evidence="1" type="ORF">ZHD862_LOCUS2647</name>
</gene>
<evidence type="ECO:0000313" key="1">
    <source>
        <dbReference type="EMBL" id="CAF0805678.1"/>
    </source>
</evidence>
<dbReference type="EMBL" id="CAJNOL010000183">
    <property type="protein sequence ID" value="CAF0915104.1"/>
    <property type="molecule type" value="Genomic_DNA"/>
</dbReference>
<dbReference type="Proteomes" id="UP000663870">
    <property type="component" value="Unassembled WGS sequence"/>
</dbReference>
<dbReference type="EMBL" id="CAJNOO010000301">
    <property type="protein sequence ID" value="CAF0895745.1"/>
    <property type="molecule type" value="Genomic_DNA"/>
</dbReference>
<sequence length="201" mass="23689">MEQKQVIQSYREEVNTLRSKLSQLEVNSIEEEAVDEIHKWRQSFDTSSSRQIEPVLNEMEKRKQAEVKNLANELRISLQQFKETNFKRLAELDAFISMISLNDEIQLDYVKHELDSITKKIDSFHFNIIVQVVDKSHRRHLSTALTRNTLELVKVLEFENPRSTSIRSSNFSDSFRNFIRRVSSIGARHYDVDVLEPQKHL</sequence>
<dbReference type="Proteomes" id="UP000663864">
    <property type="component" value="Unassembled WGS sequence"/>
</dbReference>
<dbReference type="Proteomes" id="UP000663874">
    <property type="component" value="Unassembled WGS sequence"/>
</dbReference>
<evidence type="ECO:0000313" key="8">
    <source>
        <dbReference type="Proteomes" id="UP000663836"/>
    </source>
</evidence>
<name>A0A818M3H6_9BILA</name>
<dbReference type="Proteomes" id="UP000663836">
    <property type="component" value="Unassembled WGS sequence"/>
</dbReference>
<dbReference type="Proteomes" id="UP000663889">
    <property type="component" value="Unassembled WGS sequence"/>
</dbReference>
<dbReference type="EMBL" id="CAJNOU010000211">
    <property type="protein sequence ID" value="CAF0917049.1"/>
    <property type="molecule type" value="Genomic_DNA"/>
</dbReference>
<evidence type="ECO:0000313" key="9">
    <source>
        <dbReference type="Proteomes" id="UP000663870"/>
    </source>
</evidence>
<dbReference type="EMBL" id="CAJOBE010002547">
    <property type="protein sequence ID" value="CAF3829371.1"/>
    <property type="molecule type" value="Genomic_DNA"/>
</dbReference>
<dbReference type="OrthoDB" id="9986605at2759"/>
<evidence type="ECO:0000313" key="2">
    <source>
        <dbReference type="EMBL" id="CAF0895745.1"/>
    </source>
</evidence>
<evidence type="ECO:0000313" key="5">
    <source>
        <dbReference type="EMBL" id="CAF3581903.1"/>
    </source>
</evidence>
<protein>
    <submittedName>
        <fullName evidence="5">Uncharacterized protein</fullName>
    </submittedName>
</protein>